<accession>A0A8D8VWJ7</accession>
<proteinExistence type="predicted"/>
<dbReference type="AlphaFoldDB" id="A0A8D8VWJ7"/>
<evidence type="ECO:0000313" key="1">
    <source>
        <dbReference type="EMBL" id="CAG6636305.1"/>
    </source>
</evidence>
<sequence length="108" mass="12645">MEHNACKIIVWIKNGQIIVDIKIGQIIVEIKIGQITVEIKNGRIIVDIKNGQIIVEIKNGQICTKEKWQQKKKYLFKPPRSKSKYLECWHRSPCMHGYRHGYSLSSQR</sequence>
<organism evidence="1">
    <name type="scientific">Cacopsylla melanoneura</name>
    <dbReference type="NCBI Taxonomy" id="428564"/>
    <lineage>
        <taxon>Eukaryota</taxon>
        <taxon>Metazoa</taxon>
        <taxon>Ecdysozoa</taxon>
        <taxon>Arthropoda</taxon>
        <taxon>Hexapoda</taxon>
        <taxon>Insecta</taxon>
        <taxon>Pterygota</taxon>
        <taxon>Neoptera</taxon>
        <taxon>Paraneoptera</taxon>
        <taxon>Hemiptera</taxon>
        <taxon>Sternorrhyncha</taxon>
        <taxon>Psylloidea</taxon>
        <taxon>Psyllidae</taxon>
        <taxon>Psyllinae</taxon>
        <taxon>Cacopsylla</taxon>
    </lineage>
</organism>
<name>A0A8D8VWJ7_9HEMI</name>
<protein>
    <submittedName>
        <fullName evidence="1">Uncharacterized protein</fullName>
    </submittedName>
</protein>
<reference evidence="1" key="1">
    <citation type="submission" date="2021-05" db="EMBL/GenBank/DDBJ databases">
        <authorList>
            <person name="Alioto T."/>
            <person name="Alioto T."/>
            <person name="Gomez Garrido J."/>
        </authorList>
    </citation>
    <scope>NUCLEOTIDE SEQUENCE</scope>
</reference>
<dbReference type="EMBL" id="HBUF01093674">
    <property type="protein sequence ID" value="CAG6636305.1"/>
    <property type="molecule type" value="Transcribed_RNA"/>
</dbReference>